<feature type="compositionally biased region" description="Basic and acidic residues" evidence="6">
    <location>
        <begin position="518"/>
        <end position="539"/>
    </location>
</feature>
<feature type="compositionally biased region" description="Low complexity" evidence="6">
    <location>
        <begin position="843"/>
        <end position="872"/>
    </location>
</feature>
<dbReference type="Gene3D" id="1.25.10.10">
    <property type="entry name" value="Leucine-rich Repeat Variant"/>
    <property type="match status" value="1"/>
</dbReference>
<proteinExistence type="inferred from homology"/>
<dbReference type="EMBL" id="JBCAWK010000006">
    <property type="protein sequence ID" value="KAK8854943.1"/>
    <property type="molecule type" value="Genomic_DNA"/>
</dbReference>
<feature type="compositionally biased region" description="Polar residues" evidence="6">
    <location>
        <begin position="997"/>
        <end position="1008"/>
    </location>
</feature>
<dbReference type="GO" id="GO:0005881">
    <property type="term" value="C:cytoplasmic microtubule"/>
    <property type="evidence" value="ECO:0007669"/>
    <property type="project" value="TreeGrafter"/>
</dbReference>
<dbReference type="InterPro" id="IPR024395">
    <property type="entry name" value="CLASP_N_dom"/>
</dbReference>
<protein>
    <recommendedName>
        <fullName evidence="7">CLASP N-terminal domain-containing protein</fullName>
    </recommendedName>
</protein>
<feature type="compositionally biased region" description="Acidic residues" evidence="6">
    <location>
        <begin position="583"/>
        <end position="595"/>
    </location>
</feature>
<evidence type="ECO:0000259" key="7">
    <source>
        <dbReference type="Pfam" id="PF12348"/>
    </source>
</evidence>
<evidence type="ECO:0000256" key="4">
    <source>
        <dbReference type="ARBA" id="ARBA00022701"/>
    </source>
</evidence>
<feature type="compositionally biased region" description="Polar residues" evidence="6">
    <location>
        <begin position="943"/>
        <end position="954"/>
    </location>
</feature>
<dbReference type="GO" id="GO:0008017">
    <property type="term" value="F:microtubule binding"/>
    <property type="evidence" value="ECO:0007669"/>
    <property type="project" value="TreeGrafter"/>
</dbReference>
<feature type="region of interest" description="Disordered" evidence="6">
    <location>
        <begin position="573"/>
        <end position="830"/>
    </location>
</feature>
<dbReference type="Pfam" id="PF12348">
    <property type="entry name" value="CLASP_N"/>
    <property type="match status" value="1"/>
</dbReference>
<keyword evidence="9" id="KW-1185">Reference proteome</keyword>
<feature type="region of interest" description="Disordered" evidence="6">
    <location>
        <begin position="843"/>
        <end position="1058"/>
    </location>
</feature>
<dbReference type="GeneID" id="92180940"/>
<evidence type="ECO:0000256" key="6">
    <source>
        <dbReference type="SAM" id="MobiDB-lite"/>
    </source>
</evidence>
<dbReference type="GO" id="GO:1990023">
    <property type="term" value="C:mitotic spindle midzone"/>
    <property type="evidence" value="ECO:0007669"/>
    <property type="project" value="TreeGrafter"/>
</dbReference>
<comment type="subcellular location">
    <subcellularLocation>
        <location evidence="1">Cytoplasm</location>
        <location evidence="1">Cytoskeleton</location>
        <location evidence="1">Spindle</location>
    </subcellularLocation>
</comment>
<keyword evidence="5" id="KW-0131">Cell cycle</keyword>
<feature type="compositionally biased region" description="Basic and acidic residues" evidence="6">
    <location>
        <begin position="319"/>
        <end position="328"/>
    </location>
</feature>
<evidence type="ECO:0000313" key="8">
    <source>
        <dbReference type="EMBL" id="KAK8854943.1"/>
    </source>
</evidence>
<feature type="compositionally biased region" description="Polar residues" evidence="6">
    <location>
        <begin position="753"/>
        <end position="765"/>
    </location>
</feature>
<evidence type="ECO:0000256" key="3">
    <source>
        <dbReference type="ARBA" id="ARBA00022618"/>
    </source>
</evidence>
<comment type="similarity">
    <text evidence="2">Belongs to the CLASP family.</text>
</comment>
<evidence type="ECO:0000256" key="5">
    <source>
        <dbReference type="ARBA" id="ARBA00022776"/>
    </source>
</evidence>
<dbReference type="KEGG" id="kne:92180940"/>
<feature type="compositionally biased region" description="Polar residues" evidence="6">
    <location>
        <begin position="283"/>
        <end position="293"/>
    </location>
</feature>
<accession>A0AAW0Z1E2</accession>
<evidence type="ECO:0000256" key="1">
    <source>
        <dbReference type="ARBA" id="ARBA00004186"/>
    </source>
</evidence>
<feature type="compositionally biased region" description="Basic and acidic residues" evidence="6">
    <location>
        <begin position="677"/>
        <end position="689"/>
    </location>
</feature>
<feature type="compositionally biased region" description="Low complexity" evidence="6">
    <location>
        <begin position="796"/>
        <end position="822"/>
    </location>
</feature>
<feature type="compositionally biased region" description="Basic and acidic residues" evidence="6">
    <location>
        <begin position="611"/>
        <end position="622"/>
    </location>
</feature>
<feature type="compositionally biased region" description="Polar residues" evidence="6">
    <location>
        <begin position="704"/>
        <end position="726"/>
    </location>
</feature>
<organism evidence="8 9">
    <name type="scientific">Kwoniella newhampshirensis</name>
    <dbReference type="NCBI Taxonomy" id="1651941"/>
    <lineage>
        <taxon>Eukaryota</taxon>
        <taxon>Fungi</taxon>
        <taxon>Dikarya</taxon>
        <taxon>Basidiomycota</taxon>
        <taxon>Agaricomycotina</taxon>
        <taxon>Tremellomycetes</taxon>
        <taxon>Tremellales</taxon>
        <taxon>Cryptococcaceae</taxon>
        <taxon>Kwoniella</taxon>
    </lineage>
</organism>
<dbReference type="GO" id="GO:0051301">
    <property type="term" value="P:cell division"/>
    <property type="evidence" value="ECO:0007669"/>
    <property type="project" value="UniProtKB-KW"/>
</dbReference>
<dbReference type="Proteomes" id="UP001388673">
    <property type="component" value="Unassembled WGS sequence"/>
</dbReference>
<dbReference type="AlphaFoldDB" id="A0AAW0Z1E2"/>
<dbReference type="GO" id="GO:0005815">
    <property type="term" value="C:microtubule organizing center"/>
    <property type="evidence" value="ECO:0007669"/>
    <property type="project" value="TreeGrafter"/>
</dbReference>
<dbReference type="GO" id="GO:0090307">
    <property type="term" value="P:mitotic spindle assembly"/>
    <property type="evidence" value="ECO:0007669"/>
    <property type="project" value="TreeGrafter"/>
</dbReference>
<gene>
    <name evidence="8" type="ORF">IAR55_003682</name>
</gene>
<feature type="compositionally biased region" description="Acidic residues" evidence="6">
    <location>
        <begin position="1103"/>
        <end position="1112"/>
    </location>
</feature>
<name>A0AAW0Z1E2_9TREE</name>
<feature type="region of interest" description="Disordered" evidence="6">
    <location>
        <begin position="244"/>
        <end position="361"/>
    </location>
</feature>
<dbReference type="InterPro" id="IPR016024">
    <property type="entry name" value="ARM-type_fold"/>
</dbReference>
<evidence type="ECO:0000313" key="9">
    <source>
        <dbReference type="Proteomes" id="UP001388673"/>
    </source>
</evidence>
<keyword evidence="5" id="KW-0498">Mitosis</keyword>
<dbReference type="PANTHER" id="PTHR21567:SF60">
    <property type="entry name" value="CLASP N-TERMINAL DOMAIN-CONTAINING PROTEIN"/>
    <property type="match status" value="1"/>
</dbReference>
<reference evidence="8 9" key="1">
    <citation type="journal article" date="2024" name="bioRxiv">
        <title>Comparative genomics of Cryptococcus and Kwoniella reveals pathogenesis evolution and contrasting karyotype dynamics via intercentromeric recombination or chromosome fusion.</title>
        <authorList>
            <person name="Coelho M.A."/>
            <person name="David-Palma M."/>
            <person name="Shea T."/>
            <person name="Bowers K."/>
            <person name="McGinley-Smith S."/>
            <person name="Mohammad A.W."/>
            <person name="Gnirke A."/>
            <person name="Yurkov A.M."/>
            <person name="Nowrousian M."/>
            <person name="Sun S."/>
            <person name="Cuomo C.A."/>
            <person name="Heitman J."/>
        </authorList>
    </citation>
    <scope>NUCLEOTIDE SEQUENCE [LARGE SCALE GENOMIC DNA]</scope>
    <source>
        <strain evidence="8 9">CBS 13917</strain>
    </source>
</reference>
<evidence type="ECO:0000256" key="2">
    <source>
        <dbReference type="ARBA" id="ARBA00009549"/>
    </source>
</evidence>
<keyword evidence="3" id="KW-0132">Cell division</keyword>
<keyword evidence="4" id="KW-0493">Microtubule</keyword>
<feature type="region of interest" description="Disordered" evidence="6">
    <location>
        <begin position="498"/>
        <end position="553"/>
    </location>
</feature>
<feature type="compositionally biased region" description="Low complexity" evidence="6">
    <location>
        <begin position="255"/>
        <end position="282"/>
    </location>
</feature>
<comment type="caution">
    <text evidence="8">The sequence shown here is derived from an EMBL/GenBank/DDBJ whole genome shotgun (WGS) entry which is preliminary data.</text>
</comment>
<feature type="region of interest" description="Disordered" evidence="6">
    <location>
        <begin position="1091"/>
        <end position="1112"/>
    </location>
</feature>
<dbReference type="PANTHER" id="PTHR21567">
    <property type="entry name" value="CLASP"/>
    <property type="match status" value="1"/>
</dbReference>
<dbReference type="SUPFAM" id="SSF48371">
    <property type="entry name" value="ARM repeat"/>
    <property type="match status" value="1"/>
</dbReference>
<dbReference type="RefSeq" id="XP_066803181.1">
    <property type="nucleotide sequence ID" value="XM_066946789.1"/>
</dbReference>
<dbReference type="GO" id="GO:0005876">
    <property type="term" value="C:spindle microtubule"/>
    <property type="evidence" value="ECO:0007669"/>
    <property type="project" value="TreeGrafter"/>
</dbReference>
<dbReference type="InterPro" id="IPR011989">
    <property type="entry name" value="ARM-like"/>
</dbReference>
<feature type="domain" description="CLASP N-terminal" evidence="7">
    <location>
        <begin position="20"/>
        <end position="242"/>
    </location>
</feature>
<sequence length="1213" mass="128930">MAPAIAPDAKIPCPTPQHLQAELETLTYALEPEEKEDTWEKFEKAIIRFAAVTRGGGYKHLEMYIEGVGRKGVGPKLAKCMLSDRGRLSGVSTDLLQTFAPRLSSNFKPLVNLFLEPLIDLLGRPNKVFLKRAEKCFITIITHCHLFGILPEMKRGLSDNAASCRRGCAIGIERAMKEWGKEIFGKKGAKMLEDCVKKMATDKDPEVRQTGRRVWAKFQEIWAERIDDFSAPLTPTIRRYLEIPAANGPGPSKLRAATRPAAAPSSRPASTATTSSLGATVTKPQYSRVQALNSRPHRPAAPPTRPAPTEAGPSRRQSPRKESGPVEDHEVDEEEGTHAVQPMLSRSVSSGPSRPFDMGALGTLGRNGRSVSHNILTSIHVSGGMIDLETGKYNPLSKPVRPALTNVLSTMSLPADPSEMTQPPRRFAPPARIVRLIQPSDEDGANDPPYGEYPIVTPSGTTVLRGAVRAAHAGISRRPPPLGQAHRRVVTAPVGPIAEDDTTMKTPVAAGRTMPRQRPAEQEKESRVDVEDQIAKERQPISSETEAEHKSQYPVPLQSVHVDSPLMPVLIRSASGDVKADDKEEQSDGMIDMENEVYPASPAREVESEESEKSRKELEIAAKVELPSSPVHEAVALTDQPEDGNSAKKLEQPSAEFQGEERDTELETAGPLSAPLKKLEDVPTDKPRPVVDTLLGIPSETADLVSSAQSSTTTTGVDLASTTSEEVPSAPDIPNAPDIPPKPAQSRPKVVTAKSTLATTKPSTTRQPPAARKPPVPPARTARTVSAPISRRPFKPTSLTTATAASAARAVSVSNPAPAPSVISKPAVATSTTAKVPIIVTSTKSKAAESASTSVKPVATVSAKTATSPAKATKSESKPAVKAAIPPVSRPGPARVVSGARKPTVSSQVPLPPAKKEKIRLKAPLPSFRPQSNKTRAAADTAAQRSLQASTSSAPGGRARVRPEMIKLPESPAQVKPSEVPLPASPRDIPLPPTPHSMVSSVANSAQRPSPLKTERSRARAASTASAPQSPITVAPPKPLSPILTTETSHLPPAPNFAPAQLVSGDKYLNGMGLPSSASDPFASTSARTNFSEASTQPAMSEASDETSDTTDGEMDGVTFNHPSETRTPVQAEYVAIQEPNGNGDLIELSASSRQTNAFAPRMDVSTPQKSAAMLLAKLDGVSATLGMTGTERKVLSVKDANTPGWMDADMSA</sequence>